<keyword evidence="3" id="KW-1185">Reference proteome</keyword>
<dbReference type="InterPro" id="IPR054576">
    <property type="entry name" value="At5g48480-like_N"/>
</dbReference>
<dbReference type="Gene3D" id="3.10.180.10">
    <property type="entry name" value="2,3-Dihydroxybiphenyl 1,2-Dioxygenase, domain 1"/>
    <property type="match status" value="1"/>
</dbReference>
<dbReference type="PANTHER" id="PTHR34109">
    <property type="entry name" value="BNAUNNG04460D PROTEIN-RELATED"/>
    <property type="match status" value="1"/>
</dbReference>
<dbReference type="EMBL" id="JAUIZM010000005">
    <property type="protein sequence ID" value="KAK1383746.1"/>
    <property type="molecule type" value="Genomic_DNA"/>
</dbReference>
<dbReference type="SUPFAM" id="SSF54593">
    <property type="entry name" value="Glyoxalase/Bleomycin resistance protein/Dihydroxybiphenyl dioxygenase"/>
    <property type="match status" value="1"/>
</dbReference>
<reference evidence="2" key="1">
    <citation type="submission" date="2023-02" db="EMBL/GenBank/DDBJ databases">
        <title>Genome of toxic invasive species Heracleum sosnowskyi carries increased number of genes despite the absence of recent whole-genome duplications.</title>
        <authorList>
            <person name="Schelkunov M."/>
            <person name="Shtratnikova V."/>
            <person name="Makarenko M."/>
            <person name="Klepikova A."/>
            <person name="Omelchenko D."/>
            <person name="Novikova G."/>
            <person name="Obukhova E."/>
            <person name="Bogdanov V."/>
            <person name="Penin A."/>
            <person name="Logacheva M."/>
        </authorList>
    </citation>
    <scope>NUCLEOTIDE SEQUENCE</scope>
    <source>
        <strain evidence="2">Hsosn_3</strain>
        <tissue evidence="2">Leaf</tissue>
    </source>
</reference>
<protein>
    <recommendedName>
        <fullName evidence="1">Glyoxalase At5g48480-like N-terminal domain-containing protein</fullName>
    </recommendedName>
</protein>
<feature type="domain" description="Glyoxalase At5g48480-like N-terminal" evidence="1">
    <location>
        <begin position="23"/>
        <end position="82"/>
    </location>
</feature>
<gene>
    <name evidence="2" type="ORF">POM88_021481</name>
</gene>
<proteinExistence type="predicted"/>
<dbReference type="PANTHER" id="PTHR34109:SF1">
    <property type="entry name" value="VOC DOMAIN-CONTAINING PROTEIN"/>
    <property type="match status" value="1"/>
</dbReference>
<dbReference type="InterPro" id="IPR029068">
    <property type="entry name" value="Glyas_Bleomycin-R_OHBP_Dase"/>
</dbReference>
<reference evidence="2" key="2">
    <citation type="submission" date="2023-05" db="EMBL/GenBank/DDBJ databases">
        <authorList>
            <person name="Schelkunov M.I."/>
        </authorList>
    </citation>
    <scope>NUCLEOTIDE SEQUENCE</scope>
    <source>
        <strain evidence="2">Hsosn_3</strain>
        <tissue evidence="2">Leaf</tissue>
    </source>
</reference>
<organism evidence="2 3">
    <name type="scientific">Heracleum sosnowskyi</name>
    <dbReference type="NCBI Taxonomy" id="360622"/>
    <lineage>
        <taxon>Eukaryota</taxon>
        <taxon>Viridiplantae</taxon>
        <taxon>Streptophyta</taxon>
        <taxon>Embryophyta</taxon>
        <taxon>Tracheophyta</taxon>
        <taxon>Spermatophyta</taxon>
        <taxon>Magnoliopsida</taxon>
        <taxon>eudicotyledons</taxon>
        <taxon>Gunneridae</taxon>
        <taxon>Pentapetalae</taxon>
        <taxon>asterids</taxon>
        <taxon>campanulids</taxon>
        <taxon>Apiales</taxon>
        <taxon>Apiaceae</taxon>
        <taxon>Apioideae</taxon>
        <taxon>apioid superclade</taxon>
        <taxon>Tordylieae</taxon>
        <taxon>Tordyliinae</taxon>
        <taxon>Heracleum</taxon>
    </lineage>
</organism>
<dbReference type="Proteomes" id="UP001237642">
    <property type="component" value="Unassembled WGS sequence"/>
</dbReference>
<accession>A0AAD8MSJ0</accession>
<name>A0AAD8MSJ0_9APIA</name>
<sequence>MAKEPSDEIKESKKATCKGMTTQIFVEEPYGPEAIEFYKIVFRATELSRVTKTIKTSDKIKGTARFESCELKIGPSCIIVSECNPDSYLVNKSSAGTRIGLVLKEIDGIIADAVELGAVSEEGDITTTGRRRAVIKDPYGIIWIIRSPALLP</sequence>
<dbReference type="AlphaFoldDB" id="A0AAD8MSJ0"/>
<evidence type="ECO:0000259" key="1">
    <source>
        <dbReference type="Pfam" id="PF22656"/>
    </source>
</evidence>
<evidence type="ECO:0000313" key="2">
    <source>
        <dbReference type="EMBL" id="KAK1383746.1"/>
    </source>
</evidence>
<comment type="caution">
    <text evidence="2">The sequence shown here is derived from an EMBL/GenBank/DDBJ whole genome shotgun (WGS) entry which is preliminary data.</text>
</comment>
<dbReference type="Pfam" id="PF22656">
    <property type="entry name" value="At5g48480-like_N"/>
    <property type="match status" value="1"/>
</dbReference>
<evidence type="ECO:0000313" key="3">
    <source>
        <dbReference type="Proteomes" id="UP001237642"/>
    </source>
</evidence>